<dbReference type="EMBL" id="JBHSQV010000031">
    <property type="protein sequence ID" value="MFC5985737.1"/>
    <property type="molecule type" value="Genomic_DNA"/>
</dbReference>
<keyword evidence="6" id="KW-0520">NAD</keyword>
<keyword evidence="2" id="KW-0444">Lipid biosynthesis</keyword>
<keyword evidence="9" id="KW-1208">Phospholipid metabolism</keyword>
<comment type="caution">
    <text evidence="10">The sequence shown here is derived from an EMBL/GenBank/DDBJ whole genome shotgun (WGS) entry which is preliminary data.</text>
</comment>
<evidence type="ECO:0000256" key="4">
    <source>
        <dbReference type="ARBA" id="ARBA00022857"/>
    </source>
</evidence>
<keyword evidence="1" id="KW-0963">Cytoplasm</keyword>
<evidence type="ECO:0000256" key="6">
    <source>
        <dbReference type="ARBA" id="ARBA00023027"/>
    </source>
</evidence>
<evidence type="ECO:0000313" key="10">
    <source>
        <dbReference type="EMBL" id="MFC5985737.1"/>
    </source>
</evidence>
<name>A0ABW1IL05_9BACL</name>
<evidence type="ECO:0000256" key="3">
    <source>
        <dbReference type="ARBA" id="ARBA00022723"/>
    </source>
</evidence>
<dbReference type="CDD" id="cd08175">
    <property type="entry name" value="G1PDH"/>
    <property type="match status" value="1"/>
</dbReference>
<dbReference type="InterPro" id="IPR016205">
    <property type="entry name" value="Glycerol_DH"/>
</dbReference>
<evidence type="ECO:0000313" key="11">
    <source>
        <dbReference type="Proteomes" id="UP001596250"/>
    </source>
</evidence>
<dbReference type="EC" id="1.1.1.261" evidence="10"/>
<evidence type="ECO:0000256" key="1">
    <source>
        <dbReference type="ARBA" id="ARBA00022490"/>
    </source>
</evidence>
<keyword evidence="8" id="KW-0594">Phospholipid biosynthesis</keyword>
<dbReference type="Gene3D" id="3.40.50.1970">
    <property type="match status" value="1"/>
</dbReference>
<evidence type="ECO:0000256" key="9">
    <source>
        <dbReference type="ARBA" id="ARBA00023264"/>
    </source>
</evidence>
<protein>
    <submittedName>
        <fullName evidence="10">Sn-glycerol-1-phosphate dehydrogenase</fullName>
        <ecNumber evidence="10">1.1.1.261</ecNumber>
    </submittedName>
</protein>
<dbReference type="InterPro" id="IPR032837">
    <property type="entry name" value="G1PDH"/>
</dbReference>
<dbReference type="SUPFAM" id="SSF56796">
    <property type="entry name" value="Dehydroquinate synthase-like"/>
    <property type="match status" value="1"/>
</dbReference>
<reference evidence="11" key="1">
    <citation type="journal article" date="2019" name="Int. J. Syst. Evol. Microbiol.">
        <title>The Global Catalogue of Microorganisms (GCM) 10K type strain sequencing project: providing services to taxonomists for standard genome sequencing and annotation.</title>
        <authorList>
            <consortium name="The Broad Institute Genomics Platform"/>
            <consortium name="The Broad Institute Genome Sequencing Center for Infectious Disease"/>
            <person name="Wu L."/>
            <person name="Ma J."/>
        </authorList>
    </citation>
    <scope>NUCLEOTIDE SEQUENCE [LARGE SCALE GENOMIC DNA]</scope>
    <source>
        <strain evidence="11">CCM 8749</strain>
    </source>
</reference>
<accession>A0ABW1IL05</accession>
<dbReference type="Proteomes" id="UP001596250">
    <property type="component" value="Unassembled WGS sequence"/>
</dbReference>
<gene>
    <name evidence="10" type="ORF">ACFPXP_04755</name>
</gene>
<dbReference type="PANTHER" id="PTHR43616:SF5">
    <property type="entry name" value="GLYCEROL DEHYDROGENASE 1"/>
    <property type="match status" value="1"/>
</dbReference>
<keyword evidence="11" id="KW-1185">Reference proteome</keyword>
<sequence>MKSKIDRMNGGSSVCQCGHPHHTVEMECVIGRGVLVQVSTYLNENNYSKPHIIADDHTFKAAGERLKEQLEGHDIPCSVTRLKPNAAGDVLADGDSILQLLSELIPDVQLLIAVGSGTIHDIVRFVSYKTGIPFISVPTAASVDGFTSAGAPLIIHQFKQTIQAVPPKAIFADTEILVKAPKALTAAGFGDMLGKFTSLADWIISREMGQEPFCPLAYEWTKEALDACVEYAEEIASGSEKGIQILMESLILSGLSMLMIDHSRPASGGEHHISHMWEMDFILNGRKQLLHGAKVGVATILLTPLYHRLASEKPGSAFEVYASIPEAEQIASWMRAAGGPTTPEELGISEELVTDALLRAPDIRQRYTGLKYIRDHMPIWLKKR</sequence>
<evidence type="ECO:0000256" key="8">
    <source>
        <dbReference type="ARBA" id="ARBA00023209"/>
    </source>
</evidence>
<keyword evidence="4" id="KW-0521">NADP</keyword>
<keyword evidence="3" id="KW-0479">Metal-binding</keyword>
<dbReference type="Gene3D" id="1.20.1090.10">
    <property type="entry name" value="Dehydroquinate synthase-like - alpha domain"/>
    <property type="match status" value="1"/>
</dbReference>
<keyword evidence="5 10" id="KW-0560">Oxidoreductase</keyword>
<dbReference type="RefSeq" id="WP_379892878.1">
    <property type="nucleotide sequence ID" value="NZ_CBCSCT010000023.1"/>
</dbReference>
<dbReference type="Pfam" id="PF13685">
    <property type="entry name" value="Fe-ADH_2"/>
    <property type="match status" value="1"/>
</dbReference>
<evidence type="ECO:0000256" key="2">
    <source>
        <dbReference type="ARBA" id="ARBA00022516"/>
    </source>
</evidence>
<organism evidence="10 11">
    <name type="scientific">Marinicrinis lubricantis</name>
    <dbReference type="NCBI Taxonomy" id="2086470"/>
    <lineage>
        <taxon>Bacteria</taxon>
        <taxon>Bacillati</taxon>
        <taxon>Bacillota</taxon>
        <taxon>Bacilli</taxon>
        <taxon>Bacillales</taxon>
        <taxon>Paenibacillaceae</taxon>
    </lineage>
</organism>
<dbReference type="GO" id="GO:0050492">
    <property type="term" value="F:glycerol-1-phosphate dehydrogenase [NAD(P)+] activity"/>
    <property type="evidence" value="ECO:0007669"/>
    <property type="project" value="UniProtKB-EC"/>
</dbReference>
<evidence type="ECO:0000256" key="5">
    <source>
        <dbReference type="ARBA" id="ARBA00023002"/>
    </source>
</evidence>
<evidence type="ECO:0000256" key="7">
    <source>
        <dbReference type="ARBA" id="ARBA00023098"/>
    </source>
</evidence>
<dbReference type="PANTHER" id="PTHR43616">
    <property type="entry name" value="GLYCEROL DEHYDROGENASE"/>
    <property type="match status" value="1"/>
</dbReference>
<keyword evidence="7" id="KW-0443">Lipid metabolism</keyword>
<proteinExistence type="predicted"/>